<keyword evidence="4" id="KW-0560">Oxidoreductase</keyword>
<reference evidence="7 8" key="1">
    <citation type="submission" date="2024-07" db="EMBL/GenBank/DDBJ databases">
        <title>Section-level genome sequencing and comparative genomics of Aspergillus sections Usti and Cavernicolus.</title>
        <authorList>
            <consortium name="Lawrence Berkeley National Laboratory"/>
            <person name="Nybo J.L."/>
            <person name="Vesth T.C."/>
            <person name="Theobald S."/>
            <person name="Frisvad J.C."/>
            <person name="Larsen T.O."/>
            <person name="Kjaerboelling I."/>
            <person name="Rothschild-Mancinelli K."/>
            <person name="Lyhne E.K."/>
            <person name="Kogle M.E."/>
            <person name="Barry K."/>
            <person name="Clum A."/>
            <person name="Na H."/>
            <person name="Ledsgaard L."/>
            <person name="Lin J."/>
            <person name="Lipzen A."/>
            <person name="Kuo A."/>
            <person name="Riley R."/>
            <person name="Mondo S."/>
            <person name="Labutti K."/>
            <person name="Haridas S."/>
            <person name="Pangalinan J."/>
            <person name="Salamov A.A."/>
            <person name="Simmons B.A."/>
            <person name="Magnuson J.K."/>
            <person name="Chen J."/>
            <person name="Drula E."/>
            <person name="Henrissat B."/>
            <person name="Wiebenga A."/>
            <person name="Lubbers R.J."/>
            <person name="Gomes A.C."/>
            <person name="Macurrencykelacurrency M.R."/>
            <person name="Stajich J."/>
            <person name="Grigoriev I.V."/>
            <person name="Mortensen U.H."/>
            <person name="De Vries R.P."/>
            <person name="Baker S.E."/>
            <person name="Andersen M.R."/>
        </authorList>
    </citation>
    <scope>NUCLEOTIDE SEQUENCE [LARGE SCALE GENOMIC DNA]</scope>
    <source>
        <strain evidence="7 8">CBS 449.75</strain>
    </source>
</reference>
<dbReference type="InterPro" id="IPR036188">
    <property type="entry name" value="FAD/NAD-bd_sf"/>
</dbReference>
<dbReference type="PANTHER" id="PTHR47356">
    <property type="entry name" value="FAD-DEPENDENT MONOOXYGENASE ASQG-RELATED"/>
    <property type="match status" value="1"/>
</dbReference>
<evidence type="ECO:0000256" key="1">
    <source>
        <dbReference type="ARBA" id="ARBA00007992"/>
    </source>
</evidence>
<dbReference type="SUPFAM" id="SSF51905">
    <property type="entry name" value="FAD/NAD(P)-binding domain"/>
    <property type="match status" value="1"/>
</dbReference>
<protein>
    <recommendedName>
        <fullName evidence="6">FAD-binding domain-containing protein</fullName>
    </recommendedName>
</protein>
<dbReference type="EMBL" id="JBFXLQ010000071">
    <property type="protein sequence ID" value="KAL2862200.1"/>
    <property type="molecule type" value="Genomic_DNA"/>
</dbReference>
<dbReference type="RefSeq" id="XP_070881179.1">
    <property type="nucleotide sequence ID" value="XM_071034789.1"/>
</dbReference>
<evidence type="ECO:0000256" key="4">
    <source>
        <dbReference type="ARBA" id="ARBA00023002"/>
    </source>
</evidence>
<dbReference type="GeneID" id="98149861"/>
<dbReference type="PRINTS" id="PR00420">
    <property type="entry name" value="RNGMNOXGNASE"/>
</dbReference>
<keyword evidence="8" id="KW-1185">Reference proteome</keyword>
<evidence type="ECO:0000256" key="5">
    <source>
        <dbReference type="SAM" id="MobiDB-lite"/>
    </source>
</evidence>
<evidence type="ECO:0000259" key="6">
    <source>
        <dbReference type="Pfam" id="PF01494"/>
    </source>
</evidence>
<evidence type="ECO:0000313" key="8">
    <source>
        <dbReference type="Proteomes" id="UP001610432"/>
    </source>
</evidence>
<keyword evidence="2" id="KW-0285">Flavoprotein</keyword>
<keyword evidence="3" id="KW-0274">FAD</keyword>
<evidence type="ECO:0000256" key="3">
    <source>
        <dbReference type="ARBA" id="ARBA00022827"/>
    </source>
</evidence>
<dbReference type="PANTHER" id="PTHR47356:SF2">
    <property type="entry name" value="FAD-BINDING DOMAIN-CONTAINING PROTEIN-RELATED"/>
    <property type="match status" value="1"/>
</dbReference>
<dbReference type="Pfam" id="PF01494">
    <property type="entry name" value="FAD_binding_3"/>
    <property type="match status" value="1"/>
</dbReference>
<gene>
    <name evidence="7" type="ORF">BJX67DRAFT_391477</name>
</gene>
<evidence type="ECO:0000313" key="7">
    <source>
        <dbReference type="EMBL" id="KAL2862200.1"/>
    </source>
</evidence>
<dbReference type="InterPro" id="IPR050562">
    <property type="entry name" value="FAD_mOase_fung"/>
</dbReference>
<dbReference type="Gene3D" id="3.50.50.60">
    <property type="entry name" value="FAD/NAD(P)-binding domain"/>
    <property type="match status" value="1"/>
</dbReference>
<evidence type="ECO:0000256" key="2">
    <source>
        <dbReference type="ARBA" id="ARBA00022630"/>
    </source>
</evidence>
<feature type="domain" description="FAD-binding" evidence="6">
    <location>
        <begin position="3"/>
        <end position="340"/>
    </location>
</feature>
<accession>A0ABR4LCL3</accession>
<feature type="region of interest" description="Disordered" evidence="5">
    <location>
        <begin position="426"/>
        <end position="445"/>
    </location>
</feature>
<sequence>MTIQVIIIGGGVAGLTLALALEHSPVPIKYVLLERRDTLTPQVGASIGLAPNGSRILDQLGVYETLSTLLFPISSEGVHDETGQCLAGARTEMFKLIPKRTGYPVAFLERRELLRVLWEAIRQRAAVLTGKKVVSIEQGKENAVVVCADGTRYTGDIVVGADGVHSTARTAMWQQNAEADEDDRLTAEYKCLFGIADPVRGLDAGSYDVTQAVDVSTLVITGKGDQVYWFLFGRMPCVYRGAAQIPRFTTEDAEKFVGEHLHLPIRPQGSITLAHIWKATKQATLTALEEADFQHWAGNRIVCIGDSAHKMTPNSGAGGMLAIESAAALANAIWELASNSRAATQPEITEITDALRAFETDMHARATSTIRAAAEVTRLQALRSFKERILARFVLPYAGDTPVNIACDSWVGARCIKYLPPPPRSLRGHTPFNPAQGIEHEPPLDWKRHESDPYNCISLHPDNLVRSRPH</sequence>
<organism evidence="7 8">
    <name type="scientific">Aspergillus lucknowensis</name>
    <dbReference type="NCBI Taxonomy" id="176173"/>
    <lineage>
        <taxon>Eukaryota</taxon>
        <taxon>Fungi</taxon>
        <taxon>Dikarya</taxon>
        <taxon>Ascomycota</taxon>
        <taxon>Pezizomycotina</taxon>
        <taxon>Eurotiomycetes</taxon>
        <taxon>Eurotiomycetidae</taxon>
        <taxon>Eurotiales</taxon>
        <taxon>Aspergillaceae</taxon>
        <taxon>Aspergillus</taxon>
        <taxon>Aspergillus subgen. Nidulantes</taxon>
    </lineage>
</organism>
<dbReference type="Proteomes" id="UP001610432">
    <property type="component" value="Unassembled WGS sequence"/>
</dbReference>
<comment type="similarity">
    <text evidence="1">Belongs to the paxM FAD-dependent monooxygenase family.</text>
</comment>
<proteinExistence type="inferred from homology"/>
<name>A0ABR4LCL3_9EURO</name>
<comment type="caution">
    <text evidence="7">The sequence shown here is derived from an EMBL/GenBank/DDBJ whole genome shotgun (WGS) entry which is preliminary data.</text>
</comment>
<dbReference type="InterPro" id="IPR002938">
    <property type="entry name" value="FAD-bd"/>
</dbReference>